<dbReference type="InterPro" id="IPR032299">
    <property type="entry name" value="DUF4843"/>
</dbReference>
<evidence type="ECO:0000313" key="2">
    <source>
        <dbReference type="Proteomes" id="UP000190166"/>
    </source>
</evidence>
<name>A0A1T5P0L8_9BACT</name>
<dbReference type="RefSeq" id="WP_079470650.1">
    <property type="nucleotide sequence ID" value="NZ_FUZZ01000002.1"/>
</dbReference>
<dbReference type="AlphaFoldDB" id="A0A1T5P0L8"/>
<evidence type="ECO:0008006" key="3">
    <source>
        <dbReference type="Google" id="ProtNLM"/>
    </source>
</evidence>
<reference evidence="1 2" key="1">
    <citation type="submission" date="2017-02" db="EMBL/GenBank/DDBJ databases">
        <authorList>
            <person name="Peterson S.W."/>
        </authorList>
    </citation>
    <scope>NUCLEOTIDE SEQUENCE [LARGE SCALE GENOMIC DNA]</scope>
    <source>
        <strain evidence="1 2">DSM 18108</strain>
    </source>
</reference>
<dbReference type="PROSITE" id="PS51257">
    <property type="entry name" value="PROKAR_LIPOPROTEIN"/>
    <property type="match status" value="1"/>
</dbReference>
<keyword evidence="2" id="KW-1185">Reference proteome</keyword>
<dbReference type="EMBL" id="FUZZ01000002">
    <property type="protein sequence ID" value="SKD06270.1"/>
    <property type="molecule type" value="Genomic_DNA"/>
</dbReference>
<evidence type="ECO:0000313" key="1">
    <source>
        <dbReference type="EMBL" id="SKD06270.1"/>
    </source>
</evidence>
<proteinExistence type="predicted"/>
<accession>A0A1T5P0L8</accession>
<gene>
    <name evidence="1" type="ORF">SAMN05660461_3368</name>
</gene>
<organism evidence="1 2">
    <name type="scientific">Chitinophaga ginsengisegetis</name>
    <dbReference type="NCBI Taxonomy" id="393003"/>
    <lineage>
        <taxon>Bacteria</taxon>
        <taxon>Pseudomonadati</taxon>
        <taxon>Bacteroidota</taxon>
        <taxon>Chitinophagia</taxon>
        <taxon>Chitinophagales</taxon>
        <taxon>Chitinophagaceae</taxon>
        <taxon>Chitinophaga</taxon>
    </lineage>
</organism>
<sequence length="250" mass="28064">MKIFPIYFLLLTALVTGCAKSELLHYTEESNVFFSYTRFSTNYDTIMINFAFQGNRTEDSAGFYVNLLGKVTPDNRLFNMTADQSSTAVADKHYRLPVNDSLFIPANANQKLVPVKILRPADLREKTVSLFLKLSPNNNFQTNMSVFNAAATDVISATNLEIIIQDILPKPDLWDNNTSALGAYSRKKLELLVANQSLLLAKFYAGTLYSTTQLTNYSRQFQTYLNNQKNAGKTITEEDGTEMKMGSAVQ</sequence>
<dbReference type="Proteomes" id="UP000190166">
    <property type="component" value="Unassembled WGS sequence"/>
</dbReference>
<protein>
    <recommendedName>
        <fullName evidence="3">DUF4843 domain-containing protein</fullName>
    </recommendedName>
</protein>
<dbReference type="STRING" id="393003.SAMN05660461_3368"/>
<dbReference type="Pfam" id="PF16132">
    <property type="entry name" value="DUF4843"/>
    <property type="match status" value="1"/>
</dbReference>